<gene>
    <name evidence="2" type="ORF">A5821_001692</name>
</gene>
<dbReference type="Proteomes" id="UP000194948">
    <property type="component" value="Chromosome"/>
</dbReference>
<keyword evidence="1" id="KW-0812">Transmembrane</keyword>
<evidence type="ECO:0000256" key="1">
    <source>
        <dbReference type="SAM" id="Phobius"/>
    </source>
</evidence>
<organism evidence="2 3">
    <name type="scientific">Candidatus Enterococcus palustris</name>
    <dbReference type="NCBI Taxonomy" id="1834189"/>
    <lineage>
        <taxon>Bacteria</taxon>
        <taxon>Bacillati</taxon>
        <taxon>Bacillota</taxon>
        <taxon>Bacilli</taxon>
        <taxon>Lactobacillales</taxon>
        <taxon>Enterococcaceae</taxon>
        <taxon>Enterococcus</taxon>
    </lineage>
</organism>
<protein>
    <recommendedName>
        <fullName evidence="4">ABC-2 type transporter domain-containing protein</fullName>
    </recommendedName>
</protein>
<accession>A0AAQ3Y750</accession>
<reference evidence="2 3" key="2">
    <citation type="submission" date="2024-03" db="EMBL/GenBank/DDBJ databases">
        <title>The Genome Sequence of Enterococcus sp. DIV0205d.</title>
        <authorList>
            <consortium name="The Broad Institute Genomics Platform"/>
            <consortium name="The Broad Institute Microbial Omics Core"/>
            <consortium name="The Broad Institute Genomic Center for Infectious Diseases"/>
            <person name="Earl A."/>
            <person name="Manson A."/>
            <person name="Gilmore M."/>
            <person name="Schwartman J."/>
            <person name="Shea T."/>
            <person name="Abouelleil A."/>
            <person name="Cao P."/>
            <person name="Chapman S."/>
            <person name="Cusick C."/>
            <person name="Young S."/>
            <person name="Neafsey D."/>
            <person name="Nusbaum C."/>
            <person name="Birren B."/>
        </authorList>
    </citation>
    <scope>NUCLEOTIDE SEQUENCE [LARGE SCALE GENOMIC DNA]</scope>
    <source>
        <strain evidence="2 3">7F3_DIV0205</strain>
    </source>
</reference>
<keyword evidence="1" id="KW-1133">Transmembrane helix</keyword>
<evidence type="ECO:0008006" key="4">
    <source>
        <dbReference type="Google" id="ProtNLM"/>
    </source>
</evidence>
<reference evidence="3" key="1">
    <citation type="submission" date="2017-05" db="EMBL/GenBank/DDBJ databases">
        <title>The Genome Sequence of EEnterococcus faecalis 9F2_4866.</title>
        <authorList>
            <consortium name="The Broad Institute Genomics Platform"/>
            <consortium name="The Broad Institute Genomic Center for Infectious Diseases"/>
            <person name="Earl A."/>
            <person name="Manson A."/>
            <person name="Schwartman J."/>
            <person name="Gilmore M."/>
            <person name="Abouelleil A."/>
            <person name="Cao P."/>
            <person name="Chapman S."/>
            <person name="Cusick C."/>
            <person name="Shea T."/>
            <person name="Young S."/>
            <person name="Neafsey D."/>
            <person name="Nusbaum C."/>
            <person name="Birren B."/>
        </authorList>
    </citation>
    <scope>NUCLEOTIDE SEQUENCE [LARGE SCALE GENOMIC DNA]</scope>
    <source>
        <strain evidence="3">7F3_DIV0205</strain>
    </source>
</reference>
<dbReference type="RefSeq" id="WP_086314116.1">
    <property type="nucleotide sequence ID" value="NZ_CP147244.1"/>
</dbReference>
<evidence type="ECO:0000313" key="3">
    <source>
        <dbReference type="Proteomes" id="UP000194948"/>
    </source>
</evidence>
<evidence type="ECO:0000313" key="2">
    <source>
        <dbReference type="EMBL" id="WYK00594.1"/>
    </source>
</evidence>
<keyword evidence="1" id="KW-0472">Membrane</keyword>
<dbReference type="EMBL" id="CP147244">
    <property type="protein sequence ID" value="WYK00594.1"/>
    <property type="molecule type" value="Genomic_DNA"/>
</dbReference>
<feature type="transmembrane region" description="Helical" evidence="1">
    <location>
        <begin position="95"/>
        <end position="119"/>
    </location>
</feature>
<sequence length="218" mass="24628">MIKMGVILKKDWINTFAQRKYIIMMLVFSIGIPCLIPTISGNSFLQLFSVTILAYIIPCFTSIICSSQLVINNYLEDIKSNISLITLYSRINMGIYIFSKVVYAVISGSICAIISMLSFHFFVQNITNRDMLYIIIISALWSIASSLLSFLLTTLKLKNEIILTYLMMVVTYGFYACITYISSPVDKMALHIILVLIISILSVLISLIFIKKAKLVID</sequence>
<keyword evidence="3" id="KW-1185">Reference proteome</keyword>
<proteinExistence type="predicted"/>
<feature type="transmembrane region" description="Helical" evidence="1">
    <location>
        <begin position="188"/>
        <end position="210"/>
    </location>
</feature>
<feature type="transmembrane region" description="Helical" evidence="1">
    <location>
        <begin position="52"/>
        <end position="75"/>
    </location>
</feature>
<feature type="transmembrane region" description="Helical" evidence="1">
    <location>
        <begin position="21"/>
        <end position="40"/>
    </location>
</feature>
<feature type="transmembrane region" description="Helical" evidence="1">
    <location>
        <begin position="162"/>
        <end position="182"/>
    </location>
</feature>
<name>A0AAQ3Y750_9ENTE</name>
<dbReference type="AlphaFoldDB" id="A0AAQ3Y750"/>
<feature type="transmembrane region" description="Helical" evidence="1">
    <location>
        <begin position="131"/>
        <end position="155"/>
    </location>
</feature>